<sequence>MQYTDVRQKGREGDDWNLSEFKAYNIIIKHHYEPLPFFCPGSISSSDTETSNQFENLPAPSVPPSILQFKCHQDAIKANDASALELLFLEHLAGSTRGAVQARESTEADFVCALLRVAGYAKVPYVLRTRQVLSFFSHAGKEVSVRTCATLVDAQSEDKRADELPRVALLVQENKEYESMEEAREPFPPNPVYSLVAAAIGAYSEEHQRSICRRDISLPPKTYAGMTITRSYPVFYKIPVTQELVQAVAAGQWPQHQTVVEEYGFTRSDYVHTMGLVDLDCRYHQLACLEAFKPFVFCHRAST</sequence>
<keyword evidence="2" id="KW-1185">Reference proteome</keyword>
<reference evidence="1 2" key="1">
    <citation type="journal article" date="2018" name="Evol. Lett.">
        <title>Horizontal gene cluster transfer increased hallucinogenic mushroom diversity.</title>
        <authorList>
            <person name="Reynolds H.T."/>
            <person name="Vijayakumar V."/>
            <person name="Gluck-Thaler E."/>
            <person name="Korotkin H.B."/>
            <person name="Matheny P.B."/>
            <person name="Slot J.C."/>
        </authorList>
    </citation>
    <scope>NUCLEOTIDE SEQUENCE [LARGE SCALE GENOMIC DNA]</scope>
    <source>
        <strain evidence="1 2">SRW20</strain>
    </source>
</reference>
<gene>
    <name evidence="1" type="ORF">CVT26_015283</name>
</gene>
<evidence type="ECO:0000313" key="2">
    <source>
        <dbReference type="Proteomes" id="UP000284706"/>
    </source>
</evidence>
<dbReference type="EMBL" id="NHYE01004928">
    <property type="protein sequence ID" value="PPQ80762.1"/>
    <property type="molecule type" value="Genomic_DNA"/>
</dbReference>
<dbReference type="Proteomes" id="UP000284706">
    <property type="component" value="Unassembled WGS sequence"/>
</dbReference>
<protein>
    <submittedName>
        <fullName evidence="1">Uncharacterized protein</fullName>
    </submittedName>
</protein>
<evidence type="ECO:0000313" key="1">
    <source>
        <dbReference type="EMBL" id="PPQ80762.1"/>
    </source>
</evidence>
<dbReference type="AlphaFoldDB" id="A0A409WQJ1"/>
<name>A0A409WQJ1_9AGAR</name>
<accession>A0A409WQJ1</accession>
<comment type="caution">
    <text evidence="1">The sequence shown here is derived from an EMBL/GenBank/DDBJ whole genome shotgun (WGS) entry which is preliminary data.</text>
</comment>
<organism evidence="1 2">
    <name type="scientific">Gymnopilus dilepis</name>
    <dbReference type="NCBI Taxonomy" id="231916"/>
    <lineage>
        <taxon>Eukaryota</taxon>
        <taxon>Fungi</taxon>
        <taxon>Dikarya</taxon>
        <taxon>Basidiomycota</taxon>
        <taxon>Agaricomycotina</taxon>
        <taxon>Agaricomycetes</taxon>
        <taxon>Agaricomycetidae</taxon>
        <taxon>Agaricales</taxon>
        <taxon>Agaricineae</taxon>
        <taxon>Hymenogastraceae</taxon>
        <taxon>Gymnopilus</taxon>
    </lineage>
</organism>
<dbReference type="InParanoid" id="A0A409WQJ1"/>
<dbReference type="OrthoDB" id="3253976at2759"/>
<proteinExistence type="predicted"/>